<proteinExistence type="predicted"/>
<gene>
    <name evidence="2" type="ORF">EYF80_006168</name>
</gene>
<keyword evidence="3" id="KW-1185">Reference proteome</keyword>
<accession>A0A4Z2J042</accession>
<evidence type="ECO:0000256" key="1">
    <source>
        <dbReference type="SAM" id="MobiDB-lite"/>
    </source>
</evidence>
<feature type="region of interest" description="Disordered" evidence="1">
    <location>
        <begin position="21"/>
        <end position="55"/>
    </location>
</feature>
<feature type="compositionally biased region" description="Basic and acidic residues" evidence="1">
    <location>
        <begin position="21"/>
        <end position="35"/>
    </location>
</feature>
<reference evidence="2 3" key="1">
    <citation type="submission" date="2019-03" db="EMBL/GenBank/DDBJ databases">
        <title>First draft genome of Liparis tanakae, snailfish: a comprehensive survey of snailfish specific genes.</title>
        <authorList>
            <person name="Kim W."/>
            <person name="Song I."/>
            <person name="Jeong J.-H."/>
            <person name="Kim D."/>
            <person name="Kim S."/>
            <person name="Ryu S."/>
            <person name="Song J.Y."/>
            <person name="Lee S.K."/>
        </authorList>
    </citation>
    <scope>NUCLEOTIDE SEQUENCE [LARGE SCALE GENOMIC DNA]</scope>
    <source>
        <tissue evidence="2">Muscle</tissue>
    </source>
</reference>
<sequence>MHKDGTLNPCDVMGAGDEIQESRPRHDYCNSEREAGSGTAKRGVRRGHGRNGTASTFHTSLGLTANFLGGWKTGGDGSVLRRRDLLRSGCSVERISKAGWLQNSLRKPDGKPRDSLGLPLNRMTITRSSRHTLSAWRRQSMRRILPFWSGLDSTQQGAFFPVMESTKSSRNSGRMSLRSLASRREAHFCLISGFSPNSSSFTARSSSLDMRFSCFLKYLRLRACRLNQV</sequence>
<comment type="caution">
    <text evidence="2">The sequence shown here is derived from an EMBL/GenBank/DDBJ whole genome shotgun (WGS) entry which is preliminary data.</text>
</comment>
<name>A0A4Z2J042_9TELE</name>
<dbReference type="AlphaFoldDB" id="A0A4Z2J042"/>
<evidence type="ECO:0000313" key="3">
    <source>
        <dbReference type="Proteomes" id="UP000314294"/>
    </source>
</evidence>
<organism evidence="2 3">
    <name type="scientific">Liparis tanakae</name>
    <name type="common">Tanaka's snailfish</name>
    <dbReference type="NCBI Taxonomy" id="230148"/>
    <lineage>
        <taxon>Eukaryota</taxon>
        <taxon>Metazoa</taxon>
        <taxon>Chordata</taxon>
        <taxon>Craniata</taxon>
        <taxon>Vertebrata</taxon>
        <taxon>Euteleostomi</taxon>
        <taxon>Actinopterygii</taxon>
        <taxon>Neopterygii</taxon>
        <taxon>Teleostei</taxon>
        <taxon>Neoteleostei</taxon>
        <taxon>Acanthomorphata</taxon>
        <taxon>Eupercaria</taxon>
        <taxon>Perciformes</taxon>
        <taxon>Cottioidei</taxon>
        <taxon>Cottales</taxon>
        <taxon>Liparidae</taxon>
        <taxon>Liparis</taxon>
    </lineage>
</organism>
<evidence type="ECO:0000313" key="2">
    <source>
        <dbReference type="EMBL" id="TNN83650.1"/>
    </source>
</evidence>
<dbReference type="EMBL" id="SRLO01000032">
    <property type="protein sequence ID" value="TNN83650.1"/>
    <property type="molecule type" value="Genomic_DNA"/>
</dbReference>
<protein>
    <submittedName>
        <fullName evidence="2">Uncharacterized protein</fullName>
    </submittedName>
</protein>
<dbReference type="Proteomes" id="UP000314294">
    <property type="component" value="Unassembled WGS sequence"/>
</dbReference>